<protein>
    <submittedName>
        <fullName evidence="1">Uncharacterized protein</fullName>
    </submittedName>
</protein>
<accession>A0A1H4PG02</accession>
<evidence type="ECO:0000313" key="2">
    <source>
        <dbReference type="Proteomes" id="UP000199622"/>
    </source>
</evidence>
<dbReference type="Proteomes" id="UP000199622">
    <property type="component" value="Unassembled WGS sequence"/>
</dbReference>
<proteinExistence type="predicted"/>
<dbReference type="OrthoDB" id="9892273at2"/>
<reference evidence="2" key="1">
    <citation type="submission" date="2016-10" db="EMBL/GenBank/DDBJ databases">
        <authorList>
            <person name="Varghese N."/>
            <person name="Submissions S."/>
        </authorList>
    </citation>
    <scope>NUCLEOTIDE SEQUENCE [LARGE SCALE GENOMIC DNA]</scope>
    <source>
        <strain evidence="2">DSM 44544</strain>
    </source>
</reference>
<organism evidence="1 2">
    <name type="scientific">Amycolatopsis tolypomycina</name>
    <dbReference type="NCBI Taxonomy" id="208445"/>
    <lineage>
        <taxon>Bacteria</taxon>
        <taxon>Bacillati</taxon>
        <taxon>Actinomycetota</taxon>
        <taxon>Actinomycetes</taxon>
        <taxon>Pseudonocardiales</taxon>
        <taxon>Pseudonocardiaceae</taxon>
        <taxon>Amycolatopsis</taxon>
    </lineage>
</organism>
<name>A0A1H4PG02_9PSEU</name>
<dbReference type="RefSeq" id="WP_091306274.1">
    <property type="nucleotide sequence ID" value="NZ_FNSO01000004.1"/>
</dbReference>
<evidence type="ECO:0000313" key="1">
    <source>
        <dbReference type="EMBL" id="SEC06208.1"/>
    </source>
</evidence>
<keyword evidence="2" id="KW-1185">Reference proteome</keyword>
<dbReference type="EMBL" id="FNSO01000004">
    <property type="protein sequence ID" value="SEC06208.1"/>
    <property type="molecule type" value="Genomic_DNA"/>
</dbReference>
<dbReference type="AlphaFoldDB" id="A0A1H4PG02"/>
<gene>
    <name evidence="1" type="ORF">SAMN04489727_2419</name>
</gene>
<sequence length="153" mass="16482">MTQNWVTFLVALLTAVTGLAGAIGGQLVSARRAINLSTLERQARLEDHDREERRTAYARFLVATRLVGQAVQTADPVAREPALSALREAAAYVELAGPEGIEGLVSRVTDAAERWVTVARREGPTSAGTRSAHDDYEAALLETRARMRIALGG</sequence>
<dbReference type="STRING" id="208445.SAMN04489727_2419"/>